<evidence type="ECO:0000313" key="2">
    <source>
        <dbReference type="Proteomes" id="UP000188820"/>
    </source>
</evidence>
<reference evidence="1 2" key="1">
    <citation type="submission" date="2016-10" db="EMBL/GenBank/DDBJ databases">
        <title>Rodentibacter gen. nov. and new species.</title>
        <authorList>
            <person name="Christensen H."/>
        </authorList>
    </citation>
    <scope>NUCLEOTIDE SEQUENCE [LARGE SCALE GENOMIC DNA]</scope>
    <source>
        <strain evidence="1 2">1998236014</strain>
    </source>
</reference>
<dbReference type="Proteomes" id="UP000188820">
    <property type="component" value="Unassembled WGS sequence"/>
</dbReference>
<dbReference type="EMBL" id="MLAA01000001">
    <property type="protein sequence ID" value="OOF71509.1"/>
    <property type="molecule type" value="Genomic_DNA"/>
</dbReference>
<organism evidence="1 2">
    <name type="scientific">Rodentibacter caecimuris</name>
    <dbReference type="NCBI Taxonomy" id="1796644"/>
    <lineage>
        <taxon>Bacteria</taxon>
        <taxon>Pseudomonadati</taxon>
        <taxon>Pseudomonadota</taxon>
        <taxon>Gammaproteobacteria</taxon>
        <taxon>Pasteurellales</taxon>
        <taxon>Pasteurellaceae</taxon>
        <taxon>Rodentibacter</taxon>
    </lineage>
</organism>
<proteinExistence type="predicted"/>
<evidence type="ECO:0000313" key="1">
    <source>
        <dbReference type="EMBL" id="OOF71509.1"/>
    </source>
</evidence>
<protein>
    <submittedName>
        <fullName evidence="1">Uncharacterized protein</fullName>
    </submittedName>
</protein>
<accession>A0ABX3L3Y9</accession>
<comment type="caution">
    <text evidence="1">The sequence shown here is derived from an EMBL/GenBank/DDBJ whole genome shotgun (WGS) entry which is preliminary data.</text>
</comment>
<keyword evidence="2" id="KW-1185">Reference proteome</keyword>
<gene>
    <name evidence="1" type="ORF">BKG89_00320</name>
</gene>
<name>A0ABX3L3Y9_9PAST</name>
<sequence>MLPNETSIQSLAHKKEGAIAYGRIERTHQGYLAARYIYIGNIKRKRLHNTENLVTYFVI</sequence>